<evidence type="ECO:0000256" key="1">
    <source>
        <dbReference type="SAM" id="MobiDB-lite"/>
    </source>
</evidence>
<accession>A0ABM3QNC3</accession>
<proteinExistence type="predicted"/>
<dbReference type="GeneID" id="130461015"/>
<evidence type="ECO:0000313" key="2">
    <source>
        <dbReference type="Proteomes" id="UP000813463"/>
    </source>
</evidence>
<protein>
    <submittedName>
        <fullName evidence="3">Uncharacterized protein isoform X2</fullName>
    </submittedName>
</protein>
<dbReference type="Proteomes" id="UP000813463">
    <property type="component" value="Chromosome 5"/>
</dbReference>
<keyword evidence="2" id="KW-1185">Reference proteome</keyword>
<reference evidence="2" key="1">
    <citation type="journal article" date="2021" name="Nat. Commun.">
        <title>Genomic analyses provide insights into spinach domestication and the genetic basis of agronomic traits.</title>
        <authorList>
            <person name="Cai X."/>
            <person name="Sun X."/>
            <person name="Xu C."/>
            <person name="Sun H."/>
            <person name="Wang X."/>
            <person name="Ge C."/>
            <person name="Zhang Z."/>
            <person name="Wang Q."/>
            <person name="Fei Z."/>
            <person name="Jiao C."/>
            <person name="Wang Q."/>
        </authorList>
    </citation>
    <scope>NUCLEOTIDE SEQUENCE [LARGE SCALE GENOMIC DNA]</scope>
    <source>
        <strain evidence="2">cv. Varoflay</strain>
    </source>
</reference>
<feature type="region of interest" description="Disordered" evidence="1">
    <location>
        <begin position="132"/>
        <end position="186"/>
    </location>
</feature>
<reference evidence="3" key="2">
    <citation type="submission" date="2025-08" db="UniProtKB">
        <authorList>
            <consortium name="RefSeq"/>
        </authorList>
    </citation>
    <scope>IDENTIFICATION</scope>
    <source>
        <tissue evidence="3">Leaf</tissue>
    </source>
</reference>
<dbReference type="RefSeq" id="XP_056684861.1">
    <property type="nucleotide sequence ID" value="XM_056828883.1"/>
</dbReference>
<gene>
    <name evidence="3" type="primary">LOC130461015</name>
</gene>
<evidence type="ECO:0000313" key="3">
    <source>
        <dbReference type="RefSeq" id="XP_056684861.1"/>
    </source>
</evidence>
<organism evidence="2 3">
    <name type="scientific">Spinacia oleracea</name>
    <name type="common">Spinach</name>
    <dbReference type="NCBI Taxonomy" id="3562"/>
    <lineage>
        <taxon>Eukaryota</taxon>
        <taxon>Viridiplantae</taxon>
        <taxon>Streptophyta</taxon>
        <taxon>Embryophyta</taxon>
        <taxon>Tracheophyta</taxon>
        <taxon>Spermatophyta</taxon>
        <taxon>Magnoliopsida</taxon>
        <taxon>eudicotyledons</taxon>
        <taxon>Gunneridae</taxon>
        <taxon>Pentapetalae</taxon>
        <taxon>Caryophyllales</taxon>
        <taxon>Chenopodiaceae</taxon>
        <taxon>Chenopodioideae</taxon>
        <taxon>Anserineae</taxon>
        <taxon>Spinacia</taxon>
    </lineage>
</organism>
<sequence length="186" mass="20901">MMLRATAVIRAYMDVVEAGGESPCLPWRNFVNRAASYRDFLSTPAPAVHFVPSADPEDHPYADRVLRYVDLDGEHVEFYVSMAPPSKRMVVNALPEHYAVAPRKRVHRWMVVIDSLKKHCVKMTRKLVGRDRASAEWTVESEDRAPQTGVSAEQTGRDLGLDPSSSAKTFRRRSYVDPKDVPSSSA</sequence>
<name>A0ABM3QNC3_SPIOL</name>